<dbReference type="InterPro" id="IPR043159">
    <property type="entry name" value="Lectin_gal-bd_sf"/>
</dbReference>
<dbReference type="PANTHER" id="PTHR46780">
    <property type="entry name" value="PROTEIN EVA-1"/>
    <property type="match status" value="1"/>
</dbReference>
<feature type="domain" description="SUEL-type lectin" evidence="1">
    <location>
        <begin position="1"/>
        <end position="87"/>
    </location>
</feature>
<evidence type="ECO:0000313" key="2">
    <source>
        <dbReference type="EMBL" id="ELU07554.1"/>
    </source>
</evidence>
<dbReference type="PROSITE" id="PS50228">
    <property type="entry name" value="SUEL_LECTIN"/>
    <property type="match status" value="1"/>
</dbReference>
<dbReference type="GO" id="GO:0030246">
    <property type="term" value="F:carbohydrate binding"/>
    <property type="evidence" value="ECO:0007669"/>
    <property type="project" value="InterPro"/>
</dbReference>
<dbReference type="HOGENOM" id="CLU_143201_1_0_1"/>
<evidence type="ECO:0000313" key="4">
    <source>
        <dbReference type="Proteomes" id="UP000014760"/>
    </source>
</evidence>
<sequence length="87" mass="9709">CENSWFNISCPLGSQLKLATIQWGRTTGRSVCPHPAARNVNCISTYAPDVIRRQCEGHQTCLLKATNRNLKDACPGIYKYLNVTHTC</sequence>
<reference evidence="4" key="1">
    <citation type="submission" date="2012-12" db="EMBL/GenBank/DDBJ databases">
        <authorList>
            <person name="Hellsten U."/>
            <person name="Grimwood J."/>
            <person name="Chapman J.A."/>
            <person name="Shapiro H."/>
            <person name="Aerts A."/>
            <person name="Otillar R.P."/>
            <person name="Terry A.Y."/>
            <person name="Boore J.L."/>
            <person name="Simakov O."/>
            <person name="Marletaz F."/>
            <person name="Cho S.-J."/>
            <person name="Edsinger-Gonzales E."/>
            <person name="Havlak P."/>
            <person name="Kuo D.-H."/>
            <person name="Larsson T."/>
            <person name="Lv J."/>
            <person name="Arendt D."/>
            <person name="Savage R."/>
            <person name="Osoegawa K."/>
            <person name="de Jong P."/>
            <person name="Lindberg D.R."/>
            <person name="Seaver E.C."/>
            <person name="Weisblat D.A."/>
            <person name="Putnam N.H."/>
            <person name="Grigoriev I.V."/>
            <person name="Rokhsar D.S."/>
        </authorList>
    </citation>
    <scope>NUCLEOTIDE SEQUENCE</scope>
    <source>
        <strain evidence="4">I ESC-2004</strain>
    </source>
</reference>
<feature type="non-terminal residue" evidence="2">
    <location>
        <position position="87"/>
    </location>
</feature>
<proteinExistence type="predicted"/>
<dbReference type="OMA" id="NCYDESH"/>
<reference evidence="3" key="3">
    <citation type="submission" date="2015-06" db="UniProtKB">
        <authorList>
            <consortium name="EnsemblMetazoa"/>
        </authorList>
    </citation>
    <scope>IDENTIFICATION</scope>
</reference>
<evidence type="ECO:0000259" key="1">
    <source>
        <dbReference type="PROSITE" id="PS50228"/>
    </source>
</evidence>
<reference evidence="2 4" key="2">
    <citation type="journal article" date="2013" name="Nature">
        <title>Insights into bilaterian evolution from three spiralian genomes.</title>
        <authorList>
            <person name="Simakov O."/>
            <person name="Marletaz F."/>
            <person name="Cho S.J."/>
            <person name="Edsinger-Gonzales E."/>
            <person name="Havlak P."/>
            <person name="Hellsten U."/>
            <person name="Kuo D.H."/>
            <person name="Larsson T."/>
            <person name="Lv J."/>
            <person name="Arendt D."/>
            <person name="Savage R."/>
            <person name="Osoegawa K."/>
            <person name="de Jong P."/>
            <person name="Grimwood J."/>
            <person name="Chapman J.A."/>
            <person name="Shapiro H."/>
            <person name="Aerts A."/>
            <person name="Otillar R.P."/>
            <person name="Terry A.Y."/>
            <person name="Boore J.L."/>
            <person name="Grigoriev I.V."/>
            <person name="Lindberg D.R."/>
            <person name="Seaver E.C."/>
            <person name="Weisblat D.A."/>
            <person name="Putnam N.H."/>
            <person name="Rokhsar D.S."/>
        </authorList>
    </citation>
    <scope>NUCLEOTIDE SEQUENCE</scope>
    <source>
        <strain evidence="2 4">I ESC-2004</strain>
    </source>
</reference>
<dbReference type="Proteomes" id="UP000014760">
    <property type="component" value="Unassembled WGS sequence"/>
</dbReference>
<dbReference type="InterPro" id="IPR000922">
    <property type="entry name" value="Lectin_gal-bd_dom"/>
</dbReference>
<organism evidence="2">
    <name type="scientific">Capitella teleta</name>
    <name type="common">Polychaete worm</name>
    <dbReference type="NCBI Taxonomy" id="283909"/>
    <lineage>
        <taxon>Eukaryota</taxon>
        <taxon>Metazoa</taxon>
        <taxon>Spiralia</taxon>
        <taxon>Lophotrochozoa</taxon>
        <taxon>Annelida</taxon>
        <taxon>Polychaeta</taxon>
        <taxon>Sedentaria</taxon>
        <taxon>Scolecida</taxon>
        <taxon>Capitellidae</taxon>
        <taxon>Capitella</taxon>
    </lineage>
</organism>
<protein>
    <recommendedName>
        <fullName evidence="1">SUEL-type lectin domain-containing protein</fullName>
    </recommendedName>
</protein>
<keyword evidence="4" id="KW-1185">Reference proteome</keyword>
<evidence type="ECO:0000313" key="3">
    <source>
        <dbReference type="EnsemblMetazoa" id="CapteP79233"/>
    </source>
</evidence>
<dbReference type="Pfam" id="PF02140">
    <property type="entry name" value="SUEL_Lectin"/>
    <property type="match status" value="1"/>
</dbReference>
<accession>R7UM25</accession>
<gene>
    <name evidence="2" type="ORF">CAPTEDRAFT_79233</name>
</gene>
<dbReference type="EnsemblMetazoa" id="CapteT79233">
    <property type="protein sequence ID" value="CapteP79233"/>
    <property type="gene ID" value="CapteG79233"/>
</dbReference>
<dbReference type="AlphaFoldDB" id="R7UM25"/>
<feature type="non-terminal residue" evidence="2">
    <location>
        <position position="1"/>
    </location>
</feature>
<dbReference type="OrthoDB" id="6120134at2759"/>
<dbReference type="Gene3D" id="2.60.120.740">
    <property type="match status" value="1"/>
</dbReference>
<name>R7UM25_CAPTE</name>
<dbReference type="EMBL" id="AMQN01007044">
    <property type="status" value="NOT_ANNOTATED_CDS"/>
    <property type="molecule type" value="Genomic_DNA"/>
</dbReference>
<dbReference type="EMBL" id="KB299806">
    <property type="protein sequence ID" value="ELU07554.1"/>
    <property type="molecule type" value="Genomic_DNA"/>
</dbReference>